<dbReference type="EMBL" id="QJKJ01000694">
    <property type="protein sequence ID" value="RDY11180.1"/>
    <property type="molecule type" value="Genomic_DNA"/>
</dbReference>
<dbReference type="Gene3D" id="2.40.70.10">
    <property type="entry name" value="Acid Proteases"/>
    <property type="match status" value="1"/>
</dbReference>
<comment type="caution">
    <text evidence="1">The sequence shown here is derived from an EMBL/GenBank/DDBJ whole genome shotgun (WGS) entry which is preliminary data.</text>
</comment>
<keyword evidence="2" id="KW-1185">Reference proteome</keyword>
<feature type="non-terminal residue" evidence="1">
    <location>
        <position position="1"/>
    </location>
</feature>
<dbReference type="InterPro" id="IPR021109">
    <property type="entry name" value="Peptidase_aspartic_dom_sf"/>
</dbReference>
<dbReference type="PANTHER" id="PTHR33067:SF15">
    <property type="entry name" value="RNA-DIRECTED DNA POLYMERASE"/>
    <property type="match status" value="1"/>
</dbReference>
<dbReference type="Proteomes" id="UP000257109">
    <property type="component" value="Unassembled WGS sequence"/>
</dbReference>
<evidence type="ECO:0000313" key="1">
    <source>
        <dbReference type="EMBL" id="RDY11180.1"/>
    </source>
</evidence>
<evidence type="ECO:0000313" key="2">
    <source>
        <dbReference type="Proteomes" id="UP000257109"/>
    </source>
</evidence>
<name>A0A371I809_MUCPR</name>
<accession>A0A371I809</accession>
<dbReference type="PANTHER" id="PTHR33067">
    <property type="entry name" value="RNA-DIRECTED DNA POLYMERASE-RELATED"/>
    <property type="match status" value="1"/>
</dbReference>
<protein>
    <recommendedName>
        <fullName evidence="3">Reverse transcriptase domain-containing protein</fullName>
    </recommendedName>
</protein>
<dbReference type="AlphaFoldDB" id="A0A371I809"/>
<dbReference type="CDD" id="cd00303">
    <property type="entry name" value="retropepsin_like"/>
    <property type="match status" value="1"/>
</dbReference>
<organism evidence="1 2">
    <name type="scientific">Mucuna pruriens</name>
    <name type="common">Velvet bean</name>
    <name type="synonym">Dolichos pruriens</name>
    <dbReference type="NCBI Taxonomy" id="157652"/>
    <lineage>
        <taxon>Eukaryota</taxon>
        <taxon>Viridiplantae</taxon>
        <taxon>Streptophyta</taxon>
        <taxon>Embryophyta</taxon>
        <taxon>Tracheophyta</taxon>
        <taxon>Spermatophyta</taxon>
        <taxon>Magnoliopsida</taxon>
        <taxon>eudicotyledons</taxon>
        <taxon>Gunneridae</taxon>
        <taxon>Pentapetalae</taxon>
        <taxon>rosids</taxon>
        <taxon>fabids</taxon>
        <taxon>Fabales</taxon>
        <taxon>Fabaceae</taxon>
        <taxon>Papilionoideae</taxon>
        <taxon>50 kb inversion clade</taxon>
        <taxon>NPAAA clade</taxon>
        <taxon>indigoferoid/millettioid clade</taxon>
        <taxon>Phaseoleae</taxon>
        <taxon>Mucuna</taxon>
    </lineage>
</organism>
<gene>
    <name evidence="1" type="ORF">CR513_04192</name>
</gene>
<dbReference type="OrthoDB" id="778454at2759"/>
<proteinExistence type="predicted"/>
<evidence type="ECO:0008006" key="3">
    <source>
        <dbReference type="Google" id="ProtNLM"/>
    </source>
</evidence>
<reference evidence="1" key="1">
    <citation type="submission" date="2018-05" db="EMBL/GenBank/DDBJ databases">
        <title>Draft genome of Mucuna pruriens seed.</title>
        <authorList>
            <person name="Nnadi N.E."/>
            <person name="Vos R."/>
            <person name="Hasami M.H."/>
            <person name="Devisetty U.K."/>
            <person name="Aguiy J.C."/>
        </authorList>
    </citation>
    <scope>NUCLEOTIDE SEQUENCE [LARGE SCALE GENOMIC DNA]</scope>
    <source>
        <strain evidence="1">JCA_2017</strain>
    </source>
</reference>
<sequence>MMSCYKYFASILCQRNAEVLELFTLLCTIVKCTFDVMLDLGALINVMPSSVYRSLRLGALEPIGAIIQLENKSISHPHGILEDMLMQVSDMIFPVDFYLLDMKDELSSKGPILILCRPFLKIARTKIDVHARTFSIEFGDSKVEYRSCRYYKVKYVFSLRLIFSDKGAHQSPYHQEVSFIWVVRWRVPYIRHGYLTVFIHPISLVTHSTNCALKENFLLYDAPSPNRHKLSPNECDEQHDHDSTISTP</sequence>